<dbReference type="Proteomes" id="UP001519460">
    <property type="component" value="Unassembled WGS sequence"/>
</dbReference>
<feature type="compositionally biased region" description="Basic and acidic residues" evidence="1">
    <location>
        <begin position="191"/>
        <end position="206"/>
    </location>
</feature>
<accession>A0ABD0J0M0</accession>
<feature type="compositionally biased region" description="Low complexity" evidence="1">
    <location>
        <begin position="112"/>
        <end position="130"/>
    </location>
</feature>
<sequence>MSSSSNRHYWEYRTQRGHFRTDAFGQNQFFSGRHDDNGQDLQSQDDTESARGVSLSHITVANDSSSLPSSLDSATTGSSTHRRDSSLPSSSDRYTTSSPVPHTVRSSEFHLSPANNSYSSGSSENGITSSTRTPPRVRALRSNGSSSTGGTTSRRDTPSASNTPPRRFHSVATSFPTPFHGSSPSPRPRHSGSEESRDDLQSEHGTTDVSDDSPSQSAGE</sequence>
<reference evidence="2 3" key="1">
    <citation type="journal article" date="2023" name="Sci. Data">
        <title>Genome assembly of the Korean intertidal mud-creeper Batillaria attramentaria.</title>
        <authorList>
            <person name="Patra A.K."/>
            <person name="Ho P.T."/>
            <person name="Jun S."/>
            <person name="Lee S.J."/>
            <person name="Kim Y."/>
            <person name="Won Y.J."/>
        </authorList>
    </citation>
    <scope>NUCLEOTIDE SEQUENCE [LARGE SCALE GENOMIC DNA]</scope>
    <source>
        <strain evidence="2">Wonlab-2016</strain>
    </source>
</reference>
<feature type="compositionally biased region" description="Polar residues" evidence="1">
    <location>
        <begin position="207"/>
        <end position="220"/>
    </location>
</feature>
<proteinExistence type="predicted"/>
<name>A0ABD0J0M0_9CAEN</name>
<feature type="compositionally biased region" description="Low complexity" evidence="1">
    <location>
        <begin position="86"/>
        <end position="98"/>
    </location>
</feature>
<feature type="region of interest" description="Disordered" evidence="1">
    <location>
        <begin position="15"/>
        <end position="220"/>
    </location>
</feature>
<keyword evidence="3" id="KW-1185">Reference proteome</keyword>
<comment type="caution">
    <text evidence="2">The sequence shown here is derived from an EMBL/GenBank/DDBJ whole genome shotgun (WGS) entry which is preliminary data.</text>
</comment>
<organism evidence="2 3">
    <name type="scientific">Batillaria attramentaria</name>
    <dbReference type="NCBI Taxonomy" id="370345"/>
    <lineage>
        <taxon>Eukaryota</taxon>
        <taxon>Metazoa</taxon>
        <taxon>Spiralia</taxon>
        <taxon>Lophotrochozoa</taxon>
        <taxon>Mollusca</taxon>
        <taxon>Gastropoda</taxon>
        <taxon>Caenogastropoda</taxon>
        <taxon>Sorbeoconcha</taxon>
        <taxon>Cerithioidea</taxon>
        <taxon>Batillariidae</taxon>
        <taxon>Batillaria</taxon>
    </lineage>
</organism>
<protein>
    <submittedName>
        <fullName evidence="2">Uncharacterized protein</fullName>
    </submittedName>
</protein>
<feature type="compositionally biased region" description="Low complexity" evidence="1">
    <location>
        <begin position="141"/>
        <end position="152"/>
    </location>
</feature>
<gene>
    <name evidence="2" type="ORF">BaRGS_00040326</name>
</gene>
<dbReference type="AlphaFoldDB" id="A0ABD0J0M0"/>
<dbReference type="EMBL" id="JACVVK020000790">
    <property type="protein sequence ID" value="KAK7445686.1"/>
    <property type="molecule type" value="Genomic_DNA"/>
</dbReference>
<evidence type="ECO:0000313" key="3">
    <source>
        <dbReference type="Proteomes" id="UP001519460"/>
    </source>
</evidence>
<evidence type="ECO:0000313" key="2">
    <source>
        <dbReference type="EMBL" id="KAK7445686.1"/>
    </source>
</evidence>
<feature type="compositionally biased region" description="Low complexity" evidence="1">
    <location>
        <begin position="63"/>
        <end position="73"/>
    </location>
</feature>
<evidence type="ECO:0000256" key="1">
    <source>
        <dbReference type="SAM" id="MobiDB-lite"/>
    </source>
</evidence>